<dbReference type="InterPro" id="IPR036388">
    <property type="entry name" value="WH-like_DNA-bd_sf"/>
</dbReference>
<comment type="caution">
    <text evidence="3">The sequence shown here is derived from an EMBL/GenBank/DDBJ whole genome shotgun (WGS) entry which is preliminary data.</text>
</comment>
<dbReference type="PANTHER" id="PTHR43252:SF7">
    <property type="entry name" value="TRANSCRIPTIONAL REGULATOR YQJI"/>
    <property type="match status" value="1"/>
</dbReference>
<dbReference type="Proteomes" id="UP000582090">
    <property type="component" value="Unassembled WGS sequence"/>
</dbReference>
<sequence>MRGFRGGMMGGGGFRMGRKFAAGDLQLVILALLAEQPRHGYELIKLLEERSGGFYVPSPGVIYPALTYLEETGLAEVETEGTKKLYRITESGRKQVEENSSMIDMTLGKLERIGEKMAHVRRIFDPESRGPESYGREREEEAFPEDKSEVVAARMLLKSALKLRYPWSKDEAKRIAGILERAAAEILQQPRND</sequence>
<organism evidence="3 4">
    <name type="scientific">Rhizobium metallidurans</name>
    <dbReference type="NCBI Taxonomy" id="1265931"/>
    <lineage>
        <taxon>Bacteria</taxon>
        <taxon>Pseudomonadati</taxon>
        <taxon>Pseudomonadota</taxon>
        <taxon>Alphaproteobacteria</taxon>
        <taxon>Hyphomicrobiales</taxon>
        <taxon>Rhizobiaceae</taxon>
        <taxon>Rhizobium/Agrobacterium group</taxon>
        <taxon>Rhizobium</taxon>
    </lineage>
</organism>
<dbReference type="RefSeq" id="WP_183902383.1">
    <property type="nucleotide sequence ID" value="NZ_JACIDW010000025.1"/>
</dbReference>
<dbReference type="Gene3D" id="1.10.10.10">
    <property type="entry name" value="Winged helix-like DNA-binding domain superfamily/Winged helix DNA-binding domain"/>
    <property type="match status" value="1"/>
</dbReference>
<protein>
    <submittedName>
        <fullName evidence="3">DNA-binding PadR family transcriptional regulator</fullName>
    </submittedName>
</protein>
<keyword evidence="4" id="KW-1185">Reference proteome</keyword>
<reference evidence="3 4" key="1">
    <citation type="submission" date="2020-08" db="EMBL/GenBank/DDBJ databases">
        <title>Genomic Encyclopedia of Type Strains, Phase IV (KMG-IV): sequencing the most valuable type-strain genomes for metagenomic binning, comparative biology and taxonomic classification.</title>
        <authorList>
            <person name="Goeker M."/>
        </authorList>
    </citation>
    <scope>NUCLEOTIDE SEQUENCE [LARGE SCALE GENOMIC DNA]</scope>
    <source>
        <strain evidence="3 4">DSM 26575</strain>
    </source>
</reference>
<dbReference type="PANTHER" id="PTHR43252">
    <property type="entry name" value="TRANSCRIPTIONAL REGULATOR YQJI"/>
    <property type="match status" value="1"/>
</dbReference>
<keyword evidence="3" id="KW-0238">DNA-binding</keyword>
<proteinExistence type="predicted"/>
<evidence type="ECO:0000256" key="1">
    <source>
        <dbReference type="SAM" id="MobiDB-lite"/>
    </source>
</evidence>
<evidence type="ECO:0000313" key="4">
    <source>
        <dbReference type="Proteomes" id="UP000582090"/>
    </source>
</evidence>
<evidence type="ECO:0000259" key="2">
    <source>
        <dbReference type="Pfam" id="PF03551"/>
    </source>
</evidence>
<accession>A0A7W6D0B1</accession>
<gene>
    <name evidence="3" type="ORF">GGQ67_004613</name>
</gene>
<dbReference type="SUPFAM" id="SSF46785">
    <property type="entry name" value="Winged helix' DNA-binding domain"/>
    <property type="match status" value="1"/>
</dbReference>
<dbReference type="GO" id="GO:0003677">
    <property type="term" value="F:DNA binding"/>
    <property type="evidence" value="ECO:0007669"/>
    <property type="project" value="UniProtKB-KW"/>
</dbReference>
<name>A0A7W6D0B1_9HYPH</name>
<evidence type="ECO:0000313" key="3">
    <source>
        <dbReference type="EMBL" id="MBB3966920.1"/>
    </source>
</evidence>
<feature type="domain" description="Transcription regulator PadR N-terminal" evidence="2">
    <location>
        <begin position="29"/>
        <end position="97"/>
    </location>
</feature>
<dbReference type="Pfam" id="PF03551">
    <property type="entry name" value="PadR"/>
    <property type="match status" value="1"/>
</dbReference>
<dbReference type="AlphaFoldDB" id="A0A7W6D0B1"/>
<dbReference type="InterPro" id="IPR005149">
    <property type="entry name" value="Tscrpt_reg_PadR_N"/>
</dbReference>
<feature type="region of interest" description="Disordered" evidence="1">
    <location>
        <begin position="125"/>
        <end position="145"/>
    </location>
</feature>
<dbReference type="EMBL" id="JACIDW010000025">
    <property type="protein sequence ID" value="MBB3966920.1"/>
    <property type="molecule type" value="Genomic_DNA"/>
</dbReference>
<dbReference type="InterPro" id="IPR036390">
    <property type="entry name" value="WH_DNA-bd_sf"/>
</dbReference>